<gene>
    <name evidence="4" type="ORF">FKG94_10725</name>
</gene>
<name>A0A545TSD8_9GAMM</name>
<keyword evidence="1" id="KW-0597">Phosphoprotein</keyword>
<dbReference type="OrthoDB" id="9800897at2"/>
<sequence length="400" mass="44659">METYTVLYFHPEGASGVREQLESCFELTCVDSQAQCLERATEATFKAIVADWSGVEAPDFACCEALLAAEPLVGVPLILVSPSTELQHKVKAYEIGCDDFIEPSATGEEICARINKSVYNRIAAEQLSNRLKDASDTAYAVMSDNSDLGCNIQFLLDVHRCDNLDELGLLFFTAVQRYGISCSLQMRSIFETKNMEATGLARDLEAQLLYQMRDAGRYIDFGRRTVFNYGQASILIRNMPVDNERKYGSIKDNTFALIQGIDARVKALDAKQSLIDEKQSLMKLSADVHKVMQEIDQAYQAVMRDIVSQVEDTAEAIMDRIPVLALSEEQERFFEQAAHDVVANTNRVFNEGIKVDEYLQQLSASVKQALEHSRQTTSGPEDTRVPPHLRASGSSDVEMF</sequence>
<dbReference type="GO" id="GO:0000160">
    <property type="term" value="P:phosphorelay signal transduction system"/>
    <property type="evidence" value="ECO:0007669"/>
    <property type="project" value="InterPro"/>
</dbReference>
<organism evidence="4 5">
    <name type="scientific">Exilibacterium tricleocarpae</name>
    <dbReference type="NCBI Taxonomy" id="2591008"/>
    <lineage>
        <taxon>Bacteria</taxon>
        <taxon>Pseudomonadati</taxon>
        <taxon>Pseudomonadota</taxon>
        <taxon>Gammaproteobacteria</taxon>
        <taxon>Cellvibrionales</taxon>
        <taxon>Cellvibrionaceae</taxon>
        <taxon>Exilibacterium</taxon>
    </lineage>
</organism>
<feature type="region of interest" description="Disordered" evidence="2">
    <location>
        <begin position="369"/>
        <end position="400"/>
    </location>
</feature>
<dbReference type="Proteomes" id="UP000319732">
    <property type="component" value="Unassembled WGS sequence"/>
</dbReference>
<dbReference type="SUPFAM" id="SSF52172">
    <property type="entry name" value="CheY-like"/>
    <property type="match status" value="1"/>
</dbReference>
<evidence type="ECO:0000259" key="3">
    <source>
        <dbReference type="PROSITE" id="PS50110"/>
    </source>
</evidence>
<evidence type="ECO:0000256" key="2">
    <source>
        <dbReference type="SAM" id="MobiDB-lite"/>
    </source>
</evidence>
<comment type="caution">
    <text evidence="4">The sequence shown here is derived from an EMBL/GenBank/DDBJ whole genome shotgun (WGS) entry which is preliminary data.</text>
</comment>
<evidence type="ECO:0000313" key="4">
    <source>
        <dbReference type="EMBL" id="TQV80133.1"/>
    </source>
</evidence>
<accession>A0A545TSD8</accession>
<reference evidence="4 5" key="1">
    <citation type="submission" date="2019-06" db="EMBL/GenBank/DDBJ databases">
        <title>Whole genome sequence for Cellvibrionaceae sp. R142.</title>
        <authorList>
            <person name="Wang G."/>
        </authorList>
    </citation>
    <scope>NUCLEOTIDE SEQUENCE [LARGE SCALE GENOMIC DNA]</scope>
    <source>
        <strain evidence="4 5">R142</strain>
    </source>
</reference>
<feature type="modified residue" description="4-aspartylphosphate" evidence="1">
    <location>
        <position position="51"/>
    </location>
</feature>
<dbReference type="EMBL" id="VHSG01000010">
    <property type="protein sequence ID" value="TQV80133.1"/>
    <property type="molecule type" value="Genomic_DNA"/>
</dbReference>
<dbReference type="CDD" id="cd00156">
    <property type="entry name" value="REC"/>
    <property type="match status" value="1"/>
</dbReference>
<dbReference type="Gene3D" id="3.40.50.2300">
    <property type="match status" value="1"/>
</dbReference>
<protein>
    <submittedName>
        <fullName evidence="4">Response regulator</fullName>
    </submittedName>
</protein>
<dbReference type="RefSeq" id="WP_142904232.1">
    <property type="nucleotide sequence ID" value="NZ_ML660092.1"/>
</dbReference>
<dbReference type="InterPro" id="IPR011006">
    <property type="entry name" value="CheY-like_superfamily"/>
</dbReference>
<dbReference type="InterPro" id="IPR001789">
    <property type="entry name" value="Sig_transdc_resp-reg_receiver"/>
</dbReference>
<evidence type="ECO:0000256" key="1">
    <source>
        <dbReference type="PROSITE-ProRule" id="PRU00169"/>
    </source>
</evidence>
<evidence type="ECO:0000313" key="5">
    <source>
        <dbReference type="Proteomes" id="UP000319732"/>
    </source>
</evidence>
<proteinExistence type="predicted"/>
<feature type="domain" description="Response regulatory" evidence="3">
    <location>
        <begin position="3"/>
        <end position="118"/>
    </location>
</feature>
<dbReference type="PROSITE" id="PS50110">
    <property type="entry name" value="RESPONSE_REGULATORY"/>
    <property type="match status" value="1"/>
</dbReference>
<dbReference type="AlphaFoldDB" id="A0A545TSD8"/>
<keyword evidence="5" id="KW-1185">Reference proteome</keyword>